<keyword evidence="3" id="KW-1185">Reference proteome</keyword>
<dbReference type="RefSeq" id="WP_012918126.1">
    <property type="nucleotide sequence ID" value="NC_013729.1"/>
</dbReference>
<dbReference type="Pfam" id="PF01636">
    <property type="entry name" value="APH"/>
    <property type="match status" value="1"/>
</dbReference>
<dbReference type="AlphaFoldDB" id="D2PUQ1"/>
<dbReference type="SUPFAM" id="SSF56112">
    <property type="entry name" value="Protein kinase-like (PK-like)"/>
    <property type="match status" value="1"/>
</dbReference>
<dbReference type="OrthoDB" id="101887at2"/>
<evidence type="ECO:0000313" key="2">
    <source>
        <dbReference type="EMBL" id="ADB29569.1"/>
    </source>
</evidence>
<organism evidence="2 3">
    <name type="scientific">Kribbella flavida (strain DSM 17836 / JCM 10339 / NBRC 14399)</name>
    <dbReference type="NCBI Taxonomy" id="479435"/>
    <lineage>
        <taxon>Bacteria</taxon>
        <taxon>Bacillati</taxon>
        <taxon>Actinomycetota</taxon>
        <taxon>Actinomycetes</taxon>
        <taxon>Propionibacteriales</taxon>
        <taxon>Kribbellaceae</taxon>
        <taxon>Kribbella</taxon>
    </lineage>
</organism>
<name>D2PUQ1_KRIFD</name>
<dbReference type="EMBL" id="CP001736">
    <property type="protein sequence ID" value="ADB29569.1"/>
    <property type="molecule type" value="Genomic_DNA"/>
</dbReference>
<accession>D2PUQ1</accession>
<evidence type="ECO:0000259" key="1">
    <source>
        <dbReference type="Pfam" id="PF01636"/>
    </source>
</evidence>
<dbReference type="Proteomes" id="UP000007967">
    <property type="component" value="Chromosome"/>
</dbReference>
<gene>
    <name evidence="2" type="ordered locus">Kfla_0446</name>
</gene>
<feature type="domain" description="Aminoglycoside phosphotransferase" evidence="1">
    <location>
        <begin position="154"/>
        <end position="281"/>
    </location>
</feature>
<dbReference type="KEGG" id="kfl:Kfla_0446"/>
<dbReference type="InterPro" id="IPR011009">
    <property type="entry name" value="Kinase-like_dom_sf"/>
</dbReference>
<dbReference type="InterPro" id="IPR002575">
    <property type="entry name" value="Aminoglycoside_PTrfase"/>
</dbReference>
<evidence type="ECO:0000313" key="3">
    <source>
        <dbReference type="Proteomes" id="UP000007967"/>
    </source>
</evidence>
<sequence>MTAPVRPPQVWATASWRAEAVDWIHERLAAAGESVTGPVSEPRLMPWSATMRVPTSTGTVWFKANGSGTAYEPRLLSALRDWASSRWTTDVVAVDDRRAWSLTLDGGEPLKHRLAVDGDLRWWEGALAEHAELQRALMPHADELLALGVPDLRPSVQPGRLGEVLARPDELLPGRPGGLTTAQYSALRGLAAEHNRWCAELTAGGIAPSLQHDDLHDDNVLLGRSGEYRFFDWGDASVSHPFGVLVGVLDNVGRDRRFTSAQVGRLRDVYLEPWTAEYDRAHLVADCDLALRVARTGRVLNWHRLLTPLRSAERIEYAETLADWLAESLAPPSP</sequence>
<protein>
    <recommendedName>
        <fullName evidence="1">Aminoglycoside phosphotransferase domain-containing protein</fullName>
    </recommendedName>
</protein>
<reference evidence="3" key="1">
    <citation type="submission" date="2009-09" db="EMBL/GenBank/DDBJ databases">
        <title>The complete genome of Kribbella flavida DSM 17836.</title>
        <authorList>
            <consortium name="US DOE Joint Genome Institute (JGI-PGF)"/>
            <person name="Lucas S."/>
            <person name="Copeland A."/>
            <person name="Lapidus A."/>
            <person name="Glavina del Rio T."/>
            <person name="Dalin E."/>
            <person name="Tice H."/>
            <person name="Bruce D."/>
            <person name="Goodwin L."/>
            <person name="Pitluck S."/>
            <person name="Kyrpides N."/>
            <person name="Mavromatis K."/>
            <person name="Ivanova N."/>
            <person name="Saunders E."/>
            <person name="Brettin T."/>
            <person name="Detter J.C."/>
            <person name="Han C."/>
            <person name="Larimer F."/>
            <person name="Land M."/>
            <person name="Hauser L."/>
            <person name="Markowitz V."/>
            <person name="Cheng J.-F."/>
            <person name="Hugenholtz P."/>
            <person name="Woyke T."/>
            <person name="Wu D."/>
            <person name="Pukall R."/>
            <person name="Klenk H.-P."/>
            <person name="Eisen J.A."/>
        </authorList>
    </citation>
    <scope>NUCLEOTIDE SEQUENCE [LARGE SCALE GENOMIC DNA]</scope>
    <source>
        <strain evidence="3">DSM 17836 / JCM 10339 / NBRC 14399</strain>
    </source>
</reference>
<proteinExistence type="predicted"/>
<dbReference type="STRING" id="479435.Kfla_0446"/>
<reference evidence="2 3" key="2">
    <citation type="journal article" date="2010" name="Stand. Genomic Sci.">
        <title>Complete genome sequence of Kribbella flavida type strain (IFO 14399).</title>
        <authorList>
            <person name="Pukall R."/>
            <person name="Lapidus A."/>
            <person name="Glavina Del Rio T."/>
            <person name="Copeland A."/>
            <person name="Tice H."/>
            <person name="Cheng J.-F."/>
            <person name="Lucas S."/>
            <person name="Chen F."/>
            <person name="Nolan M."/>
            <person name="LaButti K."/>
            <person name="Pati A."/>
            <person name="Ivanova N."/>
            <person name="Mavrommatis K."/>
            <person name="Mikhailova N."/>
            <person name="Pitluck S."/>
            <person name="Bruce D."/>
            <person name="Goodwin L."/>
            <person name="Land M."/>
            <person name="Hauser L."/>
            <person name="Chang Y.-J."/>
            <person name="Jeffries C.D."/>
            <person name="Chen A."/>
            <person name="Palaniappan K."/>
            <person name="Chain P."/>
            <person name="Rohde M."/>
            <person name="Goeker M."/>
            <person name="Bristow J."/>
            <person name="Eisen J.A."/>
            <person name="Markowitz V."/>
            <person name="Hugenholtz P."/>
            <person name="Kyrpides N.C."/>
            <person name="Klenk H.-P."/>
            <person name="Brettin T."/>
        </authorList>
    </citation>
    <scope>NUCLEOTIDE SEQUENCE [LARGE SCALE GENOMIC DNA]</scope>
    <source>
        <strain evidence="3">DSM 17836 / JCM 10339 / NBRC 14399</strain>
    </source>
</reference>
<dbReference type="HOGENOM" id="CLU_071279_0_0_11"/>
<dbReference type="eggNOG" id="COG3178">
    <property type="taxonomic scope" value="Bacteria"/>
</dbReference>